<evidence type="ECO:0000256" key="3">
    <source>
        <dbReference type="ARBA" id="ARBA00022860"/>
    </source>
</evidence>
<dbReference type="OMA" id="YIPPDDT"/>
<evidence type="ECO:0000313" key="5">
    <source>
        <dbReference type="EMBL" id="EPS40066.1"/>
    </source>
</evidence>
<dbReference type="InterPro" id="IPR036872">
    <property type="entry name" value="CH_dom_sf"/>
</dbReference>
<feature type="region of interest" description="Disordered" evidence="4">
    <location>
        <begin position="1"/>
        <end position="34"/>
    </location>
</feature>
<dbReference type="InterPro" id="IPR051185">
    <property type="entry name" value="ASPM"/>
</dbReference>
<keyword evidence="6" id="KW-1185">Reference proteome</keyword>
<feature type="compositionally biased region" description="Basic residues" evidence="4">
    <location>
        <begin position="315"/>
        <end position="326"/>
    </location>
</feature>
<dbReference type="PROSITE" id="PS50096">
    <property type="entry name" value="IQ"/>
    <property type="match status" value="1"/>
</dbReference>
<dbReference type="STRING" id="1284197.S8AFX0"/>
<dbReference type="AlphaFoldDB" id="S8AFX0"/>
<proteinExistence type="predicted"/>
<feature type="compositionally biased region" description="Basic and acidic residues" evidence="4">
    <location>
        <begin position="211"/>
        <end position="222"/>
    </location>
</feature>
<accession>S8AFX0</accession>
<gene>
    <name evidence="5" type="ORF">H072_6177</name>
</gene>
<evidence type="ECO:0000256" key="4">
    <source>
        <dbReference type="SAM" id="MobiDB-lite"/>
    </source>
</evidence>
<reference evidence="5 6" key="1">
    <citation type="journal article" date="2013" name="PLoS Genet.">
        <title>Genomic mechanisms accounting for the adaptation to parasitism in nematode-trapping fungi.</title>
        <authorList>
            <person name="Meerupati T."/>
            <person name="Andersson K.M."/>
            <person name="Friman E."/>
            <person name="Kumar D."/>
            <person name="Tunlid A."/>
            <person name="Ahren D."/>
        </authorList>
    </citation>
    <scope>NUCLEOTIDE SEQUENCE [LARGE SCALE GENOMIC DNA]</scope>
    <source>
        <strain evidence="5 6">CBS 200.50</strain>
    </source>
</reference>
<evidence type="ECO:0000256" key="2">
    <source>
        <dbReference type="ARBA" id="ARBA00022490"/>
    </source>
</evidence>
<dbReference type="GO" id="GO:0051295">
    <property type="term" value="P:establishment of meiotic spindle localization"/>
    <property type="evidence" value="ECO:0007669"/>
    <property type="project" value="TreeGrafter"/>
</dbReference>
<dbReference type="PANTHER" id="PTHR22706">
    <property type="entry name" value="ASSEMBLY FACTOR FOR SPINDLE MICROTUBULES"/>
    <property type="match status" value="1"/>
</dbReference>
<evidence type="ECO:0000256" key="1">
    <source>
        <dbReference type="ARBA" id="ARBA00004496"/>
    </source>
</evidence>
<dbReference type="eggNOG" id="KOG0165">
    <property type="taxonomic scope" value="Eukaryota"/>
</dbReference>
<organism evidence="5 6">
    <name type="scientific">Dactylellina haptotyla (strain CBS 200.50)</name>
    <name type="common">Nematode-trapping fungus</name>
    <name type="synonym">Monacrosporium haptotylum</name>
    <dbReference type="NCBI Taxonomy" id="1284197"/>
    <lineage>
        <taxon>Eukaryota</taxon>
        <taxon>Fungi</taxon>
        <taxon>Dikarya</taxon>
        <taxon>Ascomycota</taxon>
        <taxon>Pezizomycotina</taxon>
        <taxon>Orbiliomycetes</taxon>
        <taxon>Orbiliales</taxon>
        <taxon>Orbiliaceae</taxon>
        <taxon>Dactylellina</taxon>
    </lineage>
</organism>
<dbReference type="HOGENOM" id="CLU_293886_0_0_1"/>
<dbReference type="GO" id="GO:0005516">
    <property type="term" value="F:calmodulin binding"/>
    <property type="evidence" value="ECO:0007669"/>
    <property type="project" value="UniProtKB-KW"/>
</dbReference>
<comment type="caution">
    <text evidence="5">The sequence shown here is derived from an EMBL/GenBank/DDBJ whole genome shotgun (WGS) entry which is preliminary data.</text>
</comment>
<keyword evidence="2" id="KW-0963">Cytoplasm</keyword>
<dbReference type="GO" id="GO:0005737">
    <property type="term" value="C:cytoplasm"/>
    <property type="evidence" value="ECO:0007669"/>
    <property type="project" value="UniProtKB-SubCell"/>
</dbReference>
<dbReference type="GO" id="GO:0007051">
    <property type="term" value="P:spindle organization"/>
    <property type="evidence" value="ECO:0007669"/>
    <property type="project" value="TreeGrafter"/>
</dbReference>
<comment type="subcellular location">
    <subcellularLocation>
        <location evidence="1">Cytoplasm</location>
    </subcellularLocation>
</comment>
<dbReference type="EMBL" id="AQGS01000439">
    <property type="protein sequence ID" value="EPS40066.1"/>
    <property type="molecule type" value="Genomic_DNA"/>
</dbReference>
<dbReference type="SUPFAM" id="SSF47576">
    <property type="entry name" value="Calponin-homology domain, CH-domain"/>
    <property type="match status" value="1"/>
</dbReference>
<protein>
    <recommendedName>
        <fullName evidence="7">Calponin-homology (CH) domain-containing protein</fullName>
    </recommendedName>
</protein>
<dbReference type="Proteomes" id="UP000015100">
    <property type="component" value="Unassembled WGS sequence"/>
</dbReference>
<feature type="compositionally biased region" description="Low complexity" evidence="4">
    <location>
        <begin position="181"/>
        <end position="209"/>
    </location>
</feature>
<dbReference type="GO" id="GO:0000922">
    <property type="term" value="C:spindle pole"/>
    <property type="evidence" value="ECO:0007669"/>
    <property type="project" value="TreeGrafter"/>
</dbReference>
<feature type="region of interest" description="Disordered" evidence="4">
    <location>
        <begin position="181"/>
        <end position="331"/>
    </location>
</feature>
<dbReference type="PANTHER" id="PTHR22706:SF1">
    <property type="entry name" value="ASSEMBLY FACTOR FOR SPINDLE MICROTUBULES"/>
    <property type="match status" value="1"/>
</dbReference>
<dbReference type="Gene3D" id="1.10.418.10">
    <property type="entry name" value="Calponin-like domain"/>
    <property type="match status" value="1"/>
</dbReference>
<dbReference type="OrthoDB" id="76388at2759"/>
<dbReference type="GO" id="GO:0000278">
    <property type="term" value="P:mitotic cell cycle"/>
    <property type="evidence" value="ECO:0007669"/>
    <property type="project" value="TreeGrafter"/>
</dbReference>
<name>S8AFX0_DACHA</name>
<evidence type="ECO:0008006" key="7">
    <source>
        <dbReference type="Google" id="ProtNLM"/>
    </source>
</evidence>
<keyword evidence="3" id="KW-0112">Calmodulin-binding</keyword>
<feature type="compositionally biased region" description="Low complexity" evidence="4">
    <location>
        <begin position="226"/>
        <end position="254"/>
    </location>
</feature>
<reference evidence="6" key="2">
    <citation type="submission" date="2013-04" db="EMBL/GenBank/DDBJ databases">
        <title>Genomic mechanisms accounting for the adaptation to parasitism in nematode-trapping fungi.</title>
        <authorList>
            <person name="Ahren D.G."/>
        </authorList>
    </citation>
    <scope>NUCLEOTIDE SEQUENCE [LARGE SCALE GENOMIC DNA]</scope>
    <source>
        <strain evidence="6">CBS 200.50</strain>
    </source>
</reference>
<evidence type="ECO:0000313" key="6">
    <source>
        <dbReference type="Proteomes" id="UP000015100"/>
    </source>
</evidence>
<sequence>MDLIDTPCPPIPRRKRIRPTSPDPEFTLPLPENDAFTTELPAQRLTRRPSNSLAVPPKRRRIPLNLVRKVTADRKQDAKPALEANIPKIEDLPQSNRRMSTRSQTASLIFPSSPAVQPDSSALHADVSCVDSTSTTILPHSSPNASNISVLSSISKQEPQNQPPKKRRRISELVRRVAAAAVSKATSTKAPNATTKTNAPKPKTTAPVKSVKKDAPKNDAPKKKSSAIAPKPRPSITNLNRRTSTASTTSVVTNPRPALKQVSRGMNPPACPSTGNRASSPKKPKPAAGSGINRLRLQKTKTQKSFSDTEFAKSKVTKPTRKKPARKSASAYPSLVSSSSTISNYSLNPTLHSSTSIWLSNQETLLESILNEILLSGTANSAKPEVEIRRDLLESYSTDSYVLLHERLKASVLHGVLKPSEDQMSDDSGIGLAGDLGERDKFTKLFTESYTPSVLKVGMEVITGRSMGGSAIEIPKFFDTFFVDIQDDTSGWETYGANQHGNLRVWVENEQVGSKGWRLRRTILRCLLLIHILDSGKQQGVFAERLLFRKDSAIKSSNEMLEKVCKVLLPAIGSGVRILKGCKYTVEVVQKGEEEYNWGIKNLKVDLRDGVRLGKAAEILGISADEKKLVAGLSLMPKSRGEKAANVEKVLKVFYAKGVLPEGSIRAKDIVDGHREVTLSVLWAVAGGVGVKSLIDWKELEGETRRLVVRYKLDDSEFETTQKGQKGYLARLENWVKAIMAGRKSQHMEFKVGEIMKEEVVSAVLVEYEALIGSPLPTSEMTNTPTLKERLKNIGCSEAFLALFAPTEEKDRKVVNEQFVVSALSFLASRVLSSTRRNRAAARIQRWWRHTSFKRNIFGRMRALVEEARELEELVQKQRELWATRIIQRGWRRAVEQRIADLVQRITRVQALARGVLVRNKWDYSFKAGKKPVRKEITAPKKESADPYKLRDDLVAMEDGLERKDSKRGRRRKAKVVDNMDGAGDIWQDLAGLDD</sequence>